<reference evidence="11 12" key="1">
    <citation type="journal article" date="2016" name="Nat. Microbiol.">
        <title>Genomic inference of the metabolism of cosmopolitan subsurface Archaea, Hadesarchaea.</title>
        <authorList>
            <person name="Baker B.J."/>
            <person name="Saw J.H."/>
            <person name="Lind A.E."/>
            <person name="Lazar C.S."/>
            <person name="Hinrichs K.-U."/>
            <person name="Teske A.P."/>
            <person name="Ettema T.J."/>
        </authorList>
    </citation>
    <scope>NUCLEOTIDE SEQUENCE [LARGE SCALE GENOMIC DNA]</scope>
</reference>
<evidence type="ECO:0000256" key="2">
    <source>
        <dbReference type="ARBA" id="ARBA00022448"/>
    </source>
</evidence>
<evidence type="ECO:0000256" key="6">
    <source>
        <dbReference type="ARBA" id="ARBA00022989"/>
    </source>
</evidence>
<dbReference type="InterPro" id="IPR048634">
    <property type="entry name" value="SecD_SecF_C"/>
</dbReference>
<feature type="transmembrane region" description="Helical" evidence="9">
    <location>
        <begin position="223"/>
        <end position="244"/>
    </location>
</feature>
<evidence type="ECO:0000313" key="12">
    <source>
        <dbReference type="Proteomes" id="UP000074294"/>
    </source>
</evidence>
<evidence type="ECO:0000313" key="11">
    <source>
        <dbReference type="EMBL" id="KUO40297.1"/>
    </source>
</evidence>
<dbReference type="SUPFAM" id="SSF82866">
    <property type="entry name" value="Multidrug efflux transporter AcrB transmembrane domain"/>
    <property type="match status" value="1"/>
</dbReference>
<dbReference type="GO" id="GO:0005886">
    <property type="term" value="C:plasma membrane"/>
    <property type="evidence" value="ECO:0007669"/>
    <property type="project" value="UniProtKB-SubCell"/>
</dbReference>
<organism evidence="11 12">
    <name type="scientific">Hadarchaeum yellowstonense</name>
    <dbReference type="NCBI Taxonomy" id="1776334"/>
    <lineage>
        <taxon>Archaea</taxon>
        <taxon>Methanobacteriati</taxon>
        <taxon>Candidatus Hadarchaeota</taxon>
        <taxon>Candidatus Hadarchaeia</taxon>
        <taxon>Candidatus Hadarchaeales</taxon>
        <taxon>Candidatus Hadarchaeaceae</taxon>
        <taxon>Candidatus Hadarchaeum</taxon>
    </lineage>
</organism>
<feature type="transmembrane region" description="Helical" evidence="9">
    <location>
        <begin position="154"/>
        <end position="174"/>
    </location>
</feature>
<evidence type="ECO:0000256" key="3">
    <source>
        <dbReference type="ARBA" id="ARBA00022475"/>
    </source>
</evidence>
<gene>
    <name evidence="11" type="ORF">APZ16_06090</name>
</gene>
<keyword evidence="4 9" id="KW-0812">Transmembrane</keyword>
<dbReference type="PANTHER" id="PTHR30081:SF8">
    <property type="entry name" value="PROTEIN TRANSLOCASE SUBUNIT SECF"/>
    <property type="match status" value="1"/>
</dbReference>
<evidence type="ECO:0000256" key="5">
    <source>
        <dbReference type="ARBA" id="ARBA00022927"/>
    </source>
</evidence>
<feature type="transmembrane region" description="Helical" evidence="9">
    <location>
        <begin position="16"/>
        <end position="38"/>
    </location>
</feature>
<evidence type="ECO:0000256" key="9">
    <source>
        <dbReference type="SAM" id="Phobius"/>
    </source>
</evidence>
<comment type="subcellular location">
    <subcellularLocation>
        <location evidence="1">Cell membrane</location>
        <topology evidence="1">Multi-pass membrane protein</topology>
    </subcellularLocation>
</comment>
<dbReference type="Gene3D" id="1.20.1640.10">
    <property type="entry name" value="Multidrug efflux transporter AcrB transmembrane domain"/>
    <property type="match status" value="1"/>
</dbReference>
<feature type="transmembrane region" description="Helical" evidence="9">
    <location>
        <begin position="126"/>
        <end position="147"/>
    </location>
</feature>
<sequence>MKLIWPPQRLRSRTMAALPLIVAAIFLLAILFLGLPLGKDFRGGTLVMVRGVEKVSNLDQVRAQLKDLTGLDAQVKVTADGFDIELDALNADWEDKVRDLLVGTFGIPSSAVKIGALGPAVGSSQVLQLVSLGVSALIVMGVVIFIFRRRVAATAAIIIAILDVIGILGLMALFRVDLDLAAIMGILITLGYVVDTNFLLGYRLLKGAVGEPRENLGEAMKAGLTMSAVAVAALLSMGTILGAAPLKQLAWVLAFGVIVNAFNTWFLGAVLYLRHVEQKKVVSYHVSI</sequence>
<comment type="caution">
    <text evidence="11">The sequence shown here is derived from an EMBL/GenBank/DDBJ whole genome shotgun (WGS) entry which is preliminary data.</text>
</comment>
<evidence type="ECO:0000256" key="1">
    <source>
        <dbReference type="ARBA" id="ARBA00004651"/>
    </source>
</evidence>
<keyword evidence="6 9" id="KW-1133">Transmembrane helix</keyword>
<evidence type="ECO:0000259" key="10">
    <source>
        <dbReference type="Pfam" id="PF02355"/>
    </source>
</evidence>
<protein>
    <recommendedName>
        <fullName evidence="10">Protein export membrane protein SecD/SecF C-terminal domain-containing protein</fullName>
    </recommendedName>
</protein>
<dbReference type="AlphaFoldDB" id="A0A147JUW1"/>
<dbReference type="PANTHER" id="PTHR30081">
    <property type="entry name" value="PROTEIN-EXPORT MEMBRANE PROTEIN SEC"/>
    <property type="match status" value="1"/>
</dbReference>
<dbReference type="EMBL" id="LQMQ01000044">
    <property type="protein sequence ID" value="KUO40297.1"/>
    <property type="molecule type" value="Genomic_DNA"/>
</dbReference>
<dbReference type="Pfam" id="PF02355">
    <property type="entry name" value="SecD_SecF_C"/>
    <property type="match status" value="1"/>
</dbReference>
<dbReference type="STRING" id="1776334.APZ16_06090"/>
<evidence type="ECO:0000256" key="8">
    <source>
        <dbReference type="ARBA" id="ARBA00023136"/>
    </source>
</evidence>
<keyword evidence="2" id="KW-0813">Transport</keyword>
<feature type="transmembrane region" description="Helical" evidence="9">
    <location>
        <begin position="180"/>
        <end position="202"/>
    </location>
</feature>
<keyword evidence="3" id="KW-1003">Cell membrane</keyword>
<proteinExistence type="predicted"/>
<keyword evidence="5" id="KW-0653">Protein transport</keyword>
<evidence type="ECO:0000256" key="4">
    <source>
        <dbReference type="ARBA" id="ARBA00022692"/>
    </source>
</evidence>
<accession>A0A147JUW1</accession>
<dbReference type="InterPro" id="IPR022813">
    <property type="entry name" value="SecD/SecF_arch_bac"/>
</dbReference>
<feature type="domain" description="Protein export membrane protein SecD/SecF C-terminal" evidence="10">
    <location>
        <begin position="111"/>
        <end position="273"/>
    </location>
</feature>
<dbReference type="Proteomes" id="UP000074294">
    <property type="component" value="Unassembled WGS sequence"/>
</dbReference>
<keyword evidence="8 9" id="KW-0472">Membrane</keyword>
<keyword evidence="7" id="KW-0811">Translocation</keyword>
<name>A0A147JUW1_HADYE</name>
<feature type="transmembrane region" description="Helical" evidence="9">
    <location>
        <begin position="250"/>
        <end position="273"/>
    </location>
</feature>
<dbReference type="GO" id="GO:0015031">
    <property type="term" value="P:protein transport"/>
    <property type="evidence" value="ECO:0007669"/>
    <property type="project" value="UniProtKB-KW"/>
</dbReference>
<evidence type="ECO:0000256" key="7">
    <source>
        <dbReference type="ARBA" id="ARBA00023010"/>
    </source>
</evidence>